<keyword evidence="4" id="KW-0812">Transmembrane</keyword>
<dbReference type="Proteomes" id="UP000265515">
    <property type="component" value="Unassembled WGS sequence"/>
</dbReference>
<dbReference type="PANTHER" id="PTHR24301">
    <property type="entry name" value="THROMBOXANE-A SYNTHASE"/>
    <property type="match status" value="1"/>
</dbReference>
<evidence type="ECO:0000313" key="5">
    <source>
        <dbReference type="EMBL" id="GBG70035.1"/>
    </source>
</evidence>
<evidence type="ECO:0000256" key="1">
    <source>
        <dbReference type="PIRSR" id="PIRSR602401-1"/>
    </source>
</evidence>
<dbReference type="OMA" id="GRCDPHG"/>
<dbReference type="Gene3D" id="1.10.630.10">
    <property type="entry name" value="Cytochrome P450"/>
    <property type="match status" value="1"/>
</dbReference>
<dbReference type="AlphaFoldDB" id="A0A388KIZ8"/>
<evidence type="ECO:0000313" key="6">
    <source>
        <dbReference type="Proteomes" id="UP000265515"/>
    </source>
</evidence>
<dbReference type="Gramene" id="GBG70035">
    <property type="protein sequence ID" value="GBG70035"/>
    <property type="gene ID" value="CBR_g4863"/>
</dbReference>
<dbReference type="PANTHER" id="PTHR24301:SF2">
    <property type="entry name" value="THROMBOXANE-A SYNTHASE"/>
    <property type="match status" value="1"/>
</dbReference>
<keyword evidence="4" id="KW-0472">Membrane</keyword>
<feature type="binding site" description="axial binding residue" evidence="1">
    <location>
        <position position="610"/>
    </location>
    <ligand>
        <name>heme</name>
        <dbReference type="ChEBI" id="CHEBI:30413"/>
    </ligand>
    <ligandPart>
        <name>Fe</name>
        <dbReference type="ChEBI" id="CHEBI:18248"/>
    </ligandPart>
</feature>
<feature type="compositionally biased region" description="Low complexity" evidence="3">
    <location>
        <begin position="71"/>
        <end position="89"/>
    </location>
</feature>
<dbReference type="EMBL" id="BFEA01000124">
    <property type="protein sequence ID" value="GBG70035.1"/>
    <property type="molecule type" value="Genomic_DNA"/>
</dbReference>
<dbReference type="GO" id="GO:0016705">
    <property type="term" value="F:oxidoreductase activity, acting on paired donors, with incorporation or reduction of molecular oxygen"/>
    <property type="evidence" value="ECO:0007669"/>
    <property type="project" value="InterPro"/>
</dbReference>
<organism evidence="5 6">
    <name type="scientific">Chara braunii</name>
    <name type="common">Braun's stonewort</name>
    <dbReference type="NCBI Taxonomy" id="69332"/>
    <lineage>
        <taxon>Eukaryota</taxon>
        <taxon>Viridiplantae</taxon>
        <taxon>Streptophyta</taxon>
        <taxon>Charophyceae</taxon>
        <taxon>Charales</taxon>
        <taxon>Characeae</taxon>
        <taxon>Chara</taxon>
    </lineage>
</organism>
<feature type="transmembrane region" description="Helical" evidence="4">
    <location>
        <begin position="39"/>
        <end position="59"/>
    </location>
</feature>
<protein>
    <recommendedName>
        <fullName evidence="7">Cytochrome P450</fullName>
    </recommendedName>
</protein>
<keyword evidence="1 2" id="KW-0349">Heme</keyword>
<keyword evidence="2" id="KW-0503">Monooxygenase</keyword>
<feature type="region of interest" description="Disordered" evidence="3">
    <location>
        <begin position="451"/>
        <end position="482"/>
    </location>
</feature>
<dbReference type="InterPro" id="IPR001128">
    <property type="entry name" value="Cyt_P450"/>
</dbReference>
<keyword evidence="6" id="KW-1185">Reference proteome</keyword>
<feature type="region of interest" description="Disordered" evidence="3">
    <location>
        <begin position="70"/>
        <end position="107"/>
    </location>
</feature>
<keyword evidence="4" id="KW-1133">Transmembrane helix</keyword>
<dbReference type="Pfam" id="PF00067">
    <property type="entry name" value="p450"/>
    <property type="match status" value="2"/>
</dbReference>
<comment type="cofactor">
    <cofactor evidence="1">
        <name>heme</name>
        <dbReference type="ChEBI" id="CHEBI:30413"/>
    </cofactor>
</comment>
<sequence length="668" mass="74076">MWAACEQVRGTMDQLRAELVSHLTRVGAHLGADDGSNPIGIIVFTAAVGLLFIFLLRLYEMLRRGAGSGVHPPSSLSSSSSTHSPSSLPAGDGQQLRRLASMPGPPKPWHSITGHTMEMLFGEKPQPFVLMDWARRYGDMYKIYQGRFPVVVISSLALLKEVFISRFPDFHDRMRGVARTEETTKGLFFARGRCWTDHRVLVMRYFSSQRLKSFLPIMKHATSVLLRKLSAVPEGEVVNLEKWLHSHALDVVGEAAFGVLFGTQQADISKHTPLLMAIIKDMEYLLEQDACAFLTLLTDNTRLVFAADKFLSWIPGTIAYKRACNLQVIVGECKKIVESRRKRGGFEEKAVDEIDNNLLSFMMRMRSNSQSSGKKLSSLLDDDMIAIAREMLVAGTDTTAETLSFVIIVLEKHPHVKAKLLAEIDGWFKRQAQARIEEDAAAAAAATLPASANDDCGNSNNNNNEQSRCSTPTTASVGNDDSSPGMQLTYGDILSNFPYLDQVIHETMRLYTIGGFFSRETMHDAKLGGYAIPQGTTVFCNIYGVHRNPDVYPDPETFRPERFDTSLSSTKSSSTAEISRPLRSNEDRCPFSQSDPKGSFFGFGMGPRRCPGQGVALLEMKVLLIHLLHHFEFGVVGNEPSIPQVDIEAAFVVKPKNGLLATVRRRHV</sequence>
<evidence type="ECO:0000256" key="3">
    <source>
        <dbReference type="SAM" id="MobiDB-lite"/>
    </source>
</evidence>
<proteinExistence type="inferred from homology"/>
<accession>A0A388KIZ8</accession>
<keyword evidence="2" id="KW-0560">Oxidoreductase</keyword>
<dbReference type="GO" id="GO:0020037">
    <property type="term" value="F:heme binding"/>
    <property type="evidence" value="ECO:0007669"/>
    <property type="project" value="InterPro"/>
</dbReference>
<dbReference type="SUPFAM" id="SSF48264">
    <property type="entry name" value="Cytochrome P450"/>
    <property type="match status" value="1"/>
</dbReference>
<keyword evidence="1 2" id="KW-0479">Metal-binding</keyword>
<feature type="compositionally biased region" description="Low complexity" evidence="3">
    <location>
        <begin position="451"/>
        <end position="464"/>
    </location>
</feature>
<dbReference type="STRING" id="69332.A0A388KIZ8"/>
<dbReference type="PRINTS" id="PR00463">
    <property type="entry name" value="EP450I"/>
</dbReference>
<comment type="caution">
    <text evidence="5">The sequence shown here is derived from an EMBL/GenBank/DDBJ whole genome shotgun (WGS) entry which is preliminary data.</text>
</comment>
<dbReference type="InterPro" id="IPR036396">
    <property type="entry name" value="Cyt_P450_sf"/>
</dbReference>
<gene>
    <name evidence="5" type="ORF">CBR_g4863</name>
</gene>
<dbReference type="InterPro" id="IPR002401">
    <property type="entry name" value="Cyt_P450_E_grp-I"/>
</dbReference>
<dbReference type="PROSITE" id="PS00086">
    <property type="entry name" value="CYTOCHROME_P450"/>
    <property type="match status" value="1"/>
</dbReference>
<keyword evidence="1 2" id="KW-0408">Iron</keyword>
<dbReference type="PRINTS" id="PR00385">
    <property type="entry name" value="P450"/>
</dbReference>
<feature type="compositionally biased region" description="Polar residues" evidence="3">
    <location>
        <begin position="465"/>
        <end position="482"/>
    </location>
</feature>
<dbReference type="GO" id="GO:0005506">
    <property type="term" value="F:iron ion binding"/>
    <property type="evidence" value="ECO:0007669"/>
    <property type="project" value="InterPro"/>
</dbReference>
<dbReference type="GO" id="GO:0004497">
    <property type="term" value="F:monooxygenase activity"/>
    <property type="evidence" value="ECO:0007669"/>
    <property type="project" value="UniProtKB-KW"/>
</dbReference>
<feature type="region of interest" description="Disordered" evidence="3">
    <location>
        <begin position="563"/>
        <end position="591"/>
    </location>
</feature>
<evidence type="ECO:0000256" key="4">
    <source>
        <dbReference type="SAM" id="Phobius"/>
    </source>
</evidence>
<dbReference type="InterPro" id="IPR017972">
    <property type="entry name" value="Cyt_P450_CS"/>
</dbReference>
<name>A0A388KIZ8_CHABU</name>
<comment type="similarity">
    <text evidence="2">Belongs to the cytochrome P450 family.</text>
</comment>
<evidence type="ECO:0000256" key="2">
    <source>
        <dbReference type="RuleBase" id="RU000461"/>
    </source>
</evidence>
<dbReference type="OrthoDB" id="507451at2759"/>
<reference evidence="5 6" key="1">
    <citation type="journal article" date="2018" name="Cell">
        <title>The Chara Genome: Secondary Complexity and Implications for Plant Terrestrialization.</title>
        <authorList>
            <person name="Nishiyama T."/>
            <person name="Sakayama H."/>
            <person name="Vries J.D."/>
            <person name="Buschmann H."/>
            <person name="Saint-Marcoux D."/>
            <person name="Ullrich K.K."/>
            <person name="Haas F.B."/>
            <person name="Vanderstraeten L."/>
            <person name="Becker D."/>
            <person name="Lang D."/>
            <person name="Vosolsobe S."/>
            <person name="Rombauts S."/>
            <person name="Wilhelmsson P.K.I."/>
            <person name="Janitza P."/>
            <person name="Kern R."/>
            <person name="Heyl A."/>
            <person name="Rumpler F."/>
            <person name="Villalobos L.I.A.C."/>
            <person name="Clay J.M."/>
            <person name="Skokan R."/>
            <person name="Toyoda A."/>
            <person name="Suzuki Y."/>
            <person name="Kagoshima H."/>
            <person name="Schijlen E."/>
            <person name="Tajeshwar N."/>
            <person name="Catarino B."/>
            <person name="Hetherington A.J."/>
            <person name="Saltykova A."/>
            <person name="Bonnot C."/>
            <person name="Breuninger H."/>
            <person name="Symeonidi A."/>
            <person name="Radhakrishnan G.V."/>
            <person name="Van Nieuwerburgh F."/>
            <person name="Deforce D."/>
            <person name="Chang C."/>
            <person name="Karol K.G."/>
            <person name="Hedrich R."/>
            <person name="Ulvskov P."/>
            <person name="Glockner G."/>
            <person name="Delwiche C.F."/>
            <person name="Petrasek J."/>
            <person name="Van de Peer Y."/>
            <person name="Friml J."/>
            <person name="Beilby M."/>
            <person name="Dolan L."/>
            <person name="Kohara Y."/>
            <person name="Sugano S."/>
            <person name="Fujiyama A."/>
            <person name="Delaux P.-M."/>
            <person name="Quint M."/>
            <person name="TheiBen G."/>
            <person name="Hagemann M."/>
            <person name="Harholt J."/>
            <person name="Dunand C."/>
            <person name="Zachgo S."/>
            <person name="Langdale J."/>
            <person name="Maumus F."/>
            <person name="Straeten D.V.D."/>
            <person name="Gould S.B."/>
            <person name="Rensing S.A."/>
        </authorList>
    </citation>
    <scope>NUCLEOTIDE SEQUENCE [LARGE SCALE GENOMIC DNA]</scope>
    <source>
        <strain evidence="5 6">S276</strain>
    </source>
</reference>
<feature type="compositionally biased region" description="Low complexity" evidence="3">
    <location>
        <begin position="565"/>
        <end position="575"/>
    </location>
</feature>
<evidence type="ECO:0008006" key="7">
    <source>
        <dbReference type="Google" id="ProtNLM"/>
    </source>
</evidence>